<keyword evidence="2" id="KW-1185">Reference proteome</keyword>
<dbReference type="EMBL" id="JASBWV010000005">
    <property type="protein sequence ID" value="KAJ9126431.1"/>
    <property type="molecule type" value="Genomic_DNA"/>
</dbReference>
<evidence type="ECO:0000313" key="1">
    <source>
        <dbReference type="EMBL" id="KAJ9126431.1"/>
    </source>
</evidence>
<organism evidence="1 2">
    <name type="scientific">Naganishia onofrii</name>
    <dbReference type="NCBI Taxonomy" id="1851511"/>
    <lineage>
        <taxon>Eukaryota</taxon>
        <taxon>Fungi</taxon>
        <taxon>Dikarya</taxon>
        <taxon>Basidiomycota</taxon>
        <taxon>Agaricomycotina</taxon>
        <taxon>Tremellomycetes</taxon>
        <taxon>Filobasidiales</taxon>
        <taxon>Filobasidiaceae</taxon>
        <taxon>Naganishia</taxon>
    </lineage>
</organism>
<reference evidence="1" key="1">
    <citation type="submission" date="2023-04" db="EMBL/GenBank/DDBJ databases">
        <title>Draft Genome sequencing of Naganishia species isolated from polar environments using Oxford Nanopore Technology.</title>
        <authorList>
            <person name="Leo P."/>
            <person name="Venkateswaran K."/>
        </authorList>
    </citation>
    <scope>NUCLEOTIDE SEQUENCE</scope>
    <source>
        <strain evidence="1">DBVPG 5303</strain>
    </source>
</reference>
<evidence type="ECO:0000313" key="2">
    <source>
        <dbReference type="Proteomes" id="UP001234202"/>
    </source>
</evidence>
<protein>
    <submittedName>
        <fullName evidence="1">Uncharacterized protein</fullName>
    </submittedName>
</protein>
<accession>A0ACC2XTU1</accession>
<comment type="caution">
    <text evidence="1">The sequence shown here is derived from an EMBL/GenBank/DDBJ whole genome shotgun (WGS) entry which is preliminary data.</text>
</comment>
<gene>
    <name evidence="1" type="ORF">QFC24_002174</name>
</gene>
<proteinExistence type="predicted"/>
<sequence>MSTTTTNQFKFDPIEEALTAFKKGEFVVVMDDEGRENEGDLVIAASECTTKKMAWFIKHTSGYICISLPEERLNQLDIPMMVPDNQERHKTAYTVTVDAKEGTSTGISAHDRALTARLLADPSSKPSDFSRPGHMVPLRYTEGGVLSRPGHTEAATDMCKLTGLPPAGLLCELVKPDDEEGSMARRDDCKAFAEQWGLKMVSIEQIKEYRRKQQK</sequence>
<name>A0ACC2XTU1_9TREE</name>
<dbReference type="Proteomes" id="UP001234202">
    <property type="component" value="Unassembled WGS sequence"/>
</dbReference>